<dbReference type="AlphaFoldDB" id="A0A0L6UC27"/>
<evidence type="ECO:0000313" key="2">
    <source>
        <dbReference type="Proteomes" id="UP000037035"/>
    </source>
</evidence>
<accession>A0A0L6UC27</accession>
<gene>
    <name evidence="1" type="ORF">VP01_7531g1</name>
</gene>
<comment type="caution">
    <text evidence="1">The sequence shown here is derived from an EMBL/GenBank/DDBJ whole genome shotgun (WGS) entry which is preliminary data.</text>
</comment>
<reference evidence="1 2" key="1">
    <citation type="submission" date="2015-08" db="EMBL/GenBank/DDBJ databases">
        <title>Next Generation Sequencing and Analysis of the Genome of Puccinia sorghi L Schw, the Causal Agent of Maize Common Rust.</title>
        <authorList>
            <person name="Rochi L."/>
            <person name="Burguener G."/>
            <person name="Darino M."/>
            <person name="Turjanski A."/>
            <person name="Kreff E."/>
            <person name="Dieguez M.J."/>
            <person name="Sacco F."/>
        </authorList>
    </citation>
    <scope>NUCLEOTIDE SEQUENCE [LARGE SCALE GENOMIC DNA]</scope>
    <source>
        <strain evidence="1 2">RO10H11247</strain>
    </source>
</reference>
<sequence>MPREAEPHSNTYIWSSYREQTNTNIKINTLQEHIHNQIQEIMKQPNLVAYTRKTSLGGRRHVNTPLALIKVRFLCFSMLPEPWKLTQYKKEHLPPAFDQGDIDVIKNVDQFLRVIMRKDQFNFDGARTMADIPCETFTLLNTDKITAAVAKLNQAQAGHHDEDIDCESNINGGLHVTQIY</sequence>
<proteinExistence type="predicted"/>
<name>A0A0L6UC27_9BASI</name>
<dbReference type="Proteomes" id="UP000037035">
    <property type="component" value="Unassembled WGS sequence"/>
</dbReference>
<keyword evidence="2" id="KW-1185">Reference proteome</keyword>
<dbReference type="EMBL" id="LAVV01012974">
    <property type="protein sequence ID" value="KNZ46124.1"/>
    <property type="molecule type" value="Genomic_DNA"/>
</dbReference>
<protein>
    <submittedName>
        <fullName evidence="1">Uncharacterized protein</fullName>
    </submittedName>
</protein>
<dbReference type="VEuPathDB" id="FungiDB:VP01_7531g1"/>
<organism evidence="1 2">
    <name type="scientific">Puccinia sorghi</name>
    <dbReference type="NCBI Taxonomy" id="27349"/>
    <lineage>
        <taxon>Eukaryota</taxon>
        <taxon>Fungi</taxon>
        <taxon>Dikarya</taxon>
        <taxon>Basidiomycota</taxon>
        <taxon>Pucciniomycotina</taxon>
        <taxon>Pucciniomycetes</taxon>
        <taxon>Pucciniales</taxon>
        <taxon>Pucciniaceae</taxon>
        <taxon>Puccinia</taxon>
    </lineage>
</organism>
<evidence type="ECO:0000313" key="1">
    <source>
        <dbReference type="EMBL" id="KNZ46124.1"/>
    </source>
</evidence>